<keyword evidence="2" id="KW-1185">Reference proteome</keyword>
<gene>
    <name evidence="1" type="ORF">J42TS3_19780</name>
</gene>
<comment type="caution">
    <text evidence="1">The sequence shown here is derived from an EMBL/GenBank/DDBJ whole genome shotgun (WGS) entry which is preliminary data.</text>
</comment>
<proteinExistence type="predicted"/>
<accession>A0ABQ4MAJ8</accession>
<organism evidence="1 2">
    <name type="scientific">Paenibacillus vini</name>
    <dbReference type="NCBI Taxonomy" id="1476024"/>
    <lineage>
        <taxon>Bacteria</taxon>
        <taxon>Bacillati</taxon>
        <taxon>Bacillota</taxon>
        <taxon>Bacilli</taxon>
        <taxon>Bacillales</taxon>
        <taxon>Paenibacillaceae</taxon>
        <taxon>Paenibacillus</taxon>
    </lineage>
</organism>
<sequence length="354" mass="40612">MEEVTGLKLGNIAAEEPFGRRKIDLLSVDVNRRIPVFIETQINPSDVRHLNTVLGIVESASEGVIIWLARCFQKEHLDQVVSHLKRNKQKYIAFHAIKIHDDTIAQVELLNQMYKLDIWHNLDRITQIKHAIKKVFTYDQIPPTHTGRTVDVLQYDLTRIEDVNRYLLECLRSEVPCCLNVWKSKKFNSSDSQLSLGGGKSGITFKLSVKNQQGFAAIFLHFDANQIGFYQMMKRDIQQFRENIHTDISASNRKIGVTFEPDVDLDVTISKLASIFKRMLKNFGTYLYGDSKNSGAVEIAECDLLDEIDKMRKWVGAGLPGVRLMLENLLLEEVDNEQAFQANRERLSECLMRI</sequence>
<reference evidence="1 2" key="1">
    <citation type="submission" date="2021-03" db="EMBL/GenBank/DDBJ databases">
        <title>Antimicrobial resistance genes in bacteria isolated from Japanese honey, and their potential for conferring macrolide and lincosamide resistance in the American foulbrood pathogen Paenibacillus larvae.</title>
        <authorList>
            <person name="Okamoto M."/>
            <person name="Kumagai M."/>
            <person name="Kanamori H."/>
            <person name="Takamatsu D."/>
        </authorList>
    </citation>
    <scope>NUCLEOTIDE SEQUENCE [LARGE SCALE GENOMIC DNA]</scope>
    <source>
        <strain evidence="1 2">J42TS3</strain>
    </source>
</reference>
<dbReference type="EMBL" id="BOSL01000005">
    <property type="protein sequence ID" value="GIP52943.1"/>
    <property type="molecule type" value="Genomic_DNA"/>
</dbReference>
<evidence type="ECO:0008006" key="3">
    <source>
        <dbReference type="Google" id="ProtNLM"/>
    </source>
</evidence>
<evidence type="ECO:0000313" key="2">
    <source>
        <dbReference type="Proteomes" id="UP000679992"/>
    </source>
</evidence>
<dbReference type="Proteomes" id="UP000679992">
    <property type="component" value="Unassembled WGS sequence"/>
</dbReference>
<evidence type="ECO:0000313" key="1">
    <source>
        <dbReference type="EMBL" id="GIP52943.1"/>
    </source>
</evidence>
<name>A0ABQ4MAJ8_9BACL</name>
<protein>
    <recommendedName>
        <fullName evidence="3">DUF4268 domain-containing protein</fullName>
    </recommendedName>
</protein>